<dbReference type="Proteomes" id="UP000326837">
    <property type="component" value="Chromosome"/>
</dbReference>
<dbReference type="EMBL" id="AP021861">
    <property type="protein sequence ID" value="BBO34638.1"/>
    <property type="molecule type" value="Genomic_DNA"/>
</dbReference>
<proteinExistence type="predicted"/>
<accession>A0A5K7XDS8</accession>
<dbReference type="KEGG" id="lpav:PLANPX_4250"/>
<protein>
    <submittedName>
        <fullName evidence="1">Uncharacterized protein</fullName>
    </submittedName>
</protein>
<organism evidence="1 2">
    <name type="scientific">Lacipirellula parvula</name>
    <dbReference type="NCBI Taxonomy" id="2650471"/>
    <lineage>
        <taxon>Bacteria</taxon>
        <taxon>Pseudomonadati</taxon>
        <taxon>Planctomycetota</taxon>
        <taxon>Planctomycetia</taxon>
        <taxon>Pirellulales</taxon>
        <taxon>Lacipirellulaceae</taxon>
        <taxon>Lacipirellula</taxon>
    </lineage>
</organism>
<reference evidence="2" key="1">
    <citation type="submission" date="2019-10" db="EMBL/GenBank/DDBJ databases">
        <title>Lacipirellula parvula gen. nov., sp. nov., representing a lineage of planctomycetes widespread in freshwater anoxic habitats, and description of the family Lacipirellulaceae.</title>
        <authorList>
            <person name="Dedysh S.N."/>
            <person name="Kulichevskaya I.S."/>
            <person name="Beletsky A.V."/>
            <person name="Rakitin A.L."/>
            <person name="Mardanov A.V."/>
            <person name="Ivanova A.A."/>
            <person name="Saltykova V.X."/>
            <person name="Rijpstra W.I.C."/>
            <person name="Sinninghe Damste J.S."/>
            <person name="Ravin N.V."/>
        </authorList>
    </citation>
    <scope>NUCLEOTIDE SEQUENCE [LARGE SCALE GENOMIC DNA]</scope>
    <source>
        <strain evidence="2">PX69</strain>
    </source>
</reference>
<evidence type="ECO:0000313" key="2">
    <source>
        <dbReference type="Proteomes" id="UP000326837"/>
    </source>
</evidence>
<evidence type="ECO:0000313" key="1">
    <source>
        <dbReference type="EMBL" id="BBO34638.1"/>
    </source>
</evidence>
<keyword evidence="2" id="KW-1185">Reference proteome</keyword>
<gene>
    <name evidence="1" type="ORF">PLANPX_4250</name>
</gene>
<dbReference type="AlphaFoldDB" id="A0A5K7XDS8"/>
<sequence length="37" mass="4268">MTPRSRRLRSRLAAKKYPSCESSAKDSCIFDGQFNYP</sequence>
<name>A0A5K7XDS8_9BACT</name>